<comment type="caution">
    <text evidence="1">The sequence shown here is derived from an EMBL/GenBank/DDBJ whole genome shotgun (WGS) entry which is preliminary data.</text>
</comment>
<gene>
    <name evidence="1" type="ORF">AA0117_g13526</name>
</gene>
<dbReference type="EMBL" id="PDXD01000535">
    <property type="protein sequence ID" value="RYN45202.1"/>
    <property type="molecule type" value="Genomic_DNA"/>
</dbReference>
<accession>A0A4Q4M8C0</accession>
<organism evidence="1 2">
    <name type="scientific">Alternaria alternata</name>
    <name type="common">Alternaria rot fungus</name>
    <name type="synonym">Torula alternata</name>
    <dbReference type="NCBI Taxonomy" id="5599"/>
    <lineage>
        <taxon>Eukaryota</taxon>
        <taxon>Fungi</taxon>
        <taxon>Dikarya</taxon>
        <taxon>Ascomycota</taxon>
        <taxon>Pezizomycotina</taxon>
        <taxon>Dothideomycetes</taxon>
        <taxon>Pleosporomycetidae</taxon>
        <taxon>Pleosporales</taxon>
        <taxon>Pleosporineae</taxon>
        <taxon>Pleosporaceae</taxon>
        <taxon>Alternaria</taxon>
        <taxon>Alternaria sect. Alternaria</taxon>
        <taxon>Alternaria alternata complex</taxon>
    </lineage>
</organism>
<name>A0A4Q4M8C0_ALTAL</name>
<evidence type="ECO:0000313" key="2">
    <source>
        <dbReference type="Proteomes" id="UP000291422"/>
    </source>
</evidence>
<protein>
    <submittedName>
        <fullName evidence="1">Uncharacterized protein</fullName>
    </submittedName>
</protein>
<proteinExistence type="predicted"/>
<dbReference type="Proteomes" id="UP000291422">
    <property type="component" value="Unassembled WGS sequence"/>
</dbReference>
<reference evidence="2" key="1">
    <citation type="journal article" date="2019" name="bioRxiv">
        <title>Genomics, evolutionary history and diagnostics of the Alternaria alternata species group including apple and Asian pear pathotypes.</title>
        <authorList>
            <person name="Armitage A.D."/>
            <person name="Cockerton H.M."/>
            <person name="Sreenivasaprasad S."/>
            <person name="Woodhall J.W."/>
            <person name="Lane C.R."/>
            <person name="Harrison R.J."/>
            <person name="Clarkson J.P."/>
        </authorList>
    </citation>
    <scope>NUCLEOTIDE SEQUENCE [LARGE SCALE GENOMIC DNA]</scope>
    <source>
        <strain evidence="2">FERA 1177</strain>
    </source>
</reference>
<dbReference type="AlphaFoldDB" id="A0A4Q4M8C0"/>
<sequence length="152" mass="16899">MPRSRECDLHSPIWDCSVDAVEVFYASDNSHTPQDSLIHALIVRSPSTAKAWRCDTRLALPGTGESCPTYTTEEIRKLISNPPLALADGCAGRASSRRAAADATRCAAVYSVRVSYNGRRLFLDRDERDWHSWSQPDLVFSTMQVQDVLALT</sequence>
<evidence type="ECO:0000313" key="1">
    <source>
        <dbReference type="EMBL" id="RYN45202.1"/>
    </source>
</evidence>